<evidence type="ECO:0000313" key="3">
    <source>
        <dbReference type="EMBL" id="GAA3389614.1"/>
    </source>
</evidence>
<proteinExistence type="predicted"/>
<feature type="transmembrane region" description="Helical" evidence="2">
    <location>
        <begin position="163"/>
        <end position="183"/>
    </location>
</feature>
<dbReference type="Proteomes" id="UP001501676">
    <property type="component" value="Unassembled WGS sequence"/>
</dbReference>
<organism evidence="3 4">
    <name type="scientific">Cryptosporangium minutisporangium</name>
    <dbReference type="NCBI Taxonomy" id="113569"/>
    <lineage>
        <taxon>Bacteria</taxon>
        <taxon>Bacillati</taxon>
        <taxon>Actinomycetota</taxon>
        <taxon>Actinomycetes</taxon>
        <taxon>Cryptosporangiales</taxon>
        <taxon>Cryptosporangiaceae</taxon>
        <taxon>Cryptosporangium</taxon>
    </lineage>
</organism>
<protein>
    <submittedName>
        <fullName evidence="3">Membrane protein</fullName>
    </submittedName>
</protein>
<sequence length="370" mass="36567">MESKSTSTSTKSAAAARHRPAWLEATGLVGALALIVGLLLLAFGLPTVNGGPHDVPLGVVAPPPAVTAVEDALAKAAPGGFDVRTYPDEDALRAAIGDREVYGGFVLGADGGTPSVLVLTASAAGPPIAQGISTIGATLAERNGATATTVDVRALPADDPRGAGLTAMGLPAVLGGVLAAVLLTRRFPRQPWVRVSAAVAFALVEGLVAASVLTWWFGTVDENMVQVALGLAFGLAAVALTVLGLEAVFGIAGIGLGAALFVLLGNPLSGLASGPEFLPSGWGAFGQLLPSGASATLLRANAYFDGAGTATALTVLTCWVVVGLLLVAAGTARARRAGAVSGPTASPAERSGAASESADAQPSATRSTLA</sequence>
<name>A0ABP6SZX1_9ACTN</name>
<keyword evidence="2" id="KW-0812">Transmembrane</keyword>
<feature type="compositionally biased region" description="Polar residues" evidence="1">
    <location>
        <begin position="358"/>
        <end position="370"/>
    </location>
</feature>
<feature type="transmembrane region" description="Helical" evidence="2">
    <location>
        <begin position="195"/>
        <end position="218"/>
    </location>
</feature>
<feature type="transmembrane region" description="Helical" evidence="2">
    <location>
        <begin position="21"/>
        <end position="45"/>
    </location>
</feature>
<keyword evidence="4" id="KW-1185">Reference proteome</keyword>
<gene>
    <name evidence="3" type="ORF">GCM10020369_40400</name>
</gene>
<feature type="transmembrane region" description="Helical" evidence="2">
    <location>
        <begin position="307"/>
        <end position="328"/>
    </location>
</feature>
<evidence type="ECO:0000256" key="1">
    <source>
        <dbReference type="SAM" id="MobiDB-lite"/>
    </source>
</evidence>
<keyword evidence="2" id="KW-1133">Transmembrane helix</keyword>
<evidence type="ECO:0000256" key="2">
    <source>
        <dbReference type="SAM" id="Phobius"/>
    </source>
</evidence>
<feature type="transmembrane region" description="Helical" evidence="2">
    <location>
        <begin position="224"/>
        <end position="243"/>
    </location>
</feature>
<dbReference type="RefSeq" id="WP_345729721.1">
    <property type="nucleotide sequence ID" value="NZ_BAAAYN010000025.1"/>
</dbReference>
<reference evidence="4" key="1">
    <citation type="journal article" date="2019" name="Int. J. Syst. Evol. Microbiol.">
        <title>The Global Catalogue of Microorganisms (GCM) 10K type strain sequencing project: providing services to taxonomists for standard genome sequencing and annotation.</title>
        <authorList>
            <consortium name="The Broad Institute Genomics Platform"/>
            <consortium name="The Broad Institute Genome Sequencing Center for Infectious Disease"/>
            <person name="Wu L."/>
            <person name="Ma J."/>
        </authorList>
    </citation>
    <scope>NUCLEOTIDE SEQUENCE [LARGE SCALE GENOMIC DNA]</scope>
    <source>
        <strain evidence="4">JCM 9458</strain>
    </source>
</reference>
<dbReference type="EMBL" id="BAAAYN010000025">
    <property type="protein sequence ID" value="GAA3389614.1"/>
    <property type="molecule type" value="Genomic_DNA"/>
</dbReference>
<accession>A0ABP6SZX1</accession>
<comment type="caution">
    <text evidence="3">The sequence shown here is derived from an EMBL/GenBank/DDBJ whole genome shotgun (WGS) entry which is preliminary data.</text>
</comment>
<evidence type="ECO:0000313" key="4">
    <source>
        <dbReference type="Proteomes" id="UP001501676"/>
    </source>
</evidence>
<feature type="region of interest" description="Disordered" evidence="1">
    <location>
        <begin position="339"/>
        <end position="370"/>
    </location>
</feature>
<feature type="transmembrane region" description="Helical" evidence="2">
    <location>
        <begin position="248"/>
        <end position="268"/>
    </location>
</feature>
<keyword evidence="2" id="KW-0472">Membrane</keyword>